<dbReference type="InterPro" id="IPR011006">
    <property type="entry name" value="CheY-like_superfamily"/>
</dbReference>
<dbReference type="PRINTS" id="PR00344">
    <property type="entry name" value="BCTRLSENSOR"/>
</dbReference>
<proteinExistence type="predicted"/>
<feature type="modified residue" description="4-aspartylphosphate" evidence="7">
    <location>
        <position position="1187"/>
    </location>
</feature>
<dbReference type="SUPFAM" id="SSF46689">
    <property type="entry name" value="Homeodomain-like"/>
    <property type="match status" value="1"/>
</dbReference>
<evidence type="ECO:0000259" key="9">
    <source>
        <dbReference type="PROSITE" id="PS50109"/>
    </source>
</evidence>
<keyword evidence="5" id="KW-0238">DNA-binding</keyword>
<dbReference type="PROSITE" id="PS00041">
    <property type="entry name" value="HTH_ARAC_FAMILY_1"/>
    <property type="match status" value="1"/>
</dbReference>
<protein>
    <recommendedName>
        <fullName evidence="2">histidine kinase</fullName>
        <ecNumber evidence="2">2.7.13.3</ecNumber>
    </recommendedName>
</protein>
<evidence type="ECO:0000256" key="2">
    <source>
        <dbReference type="ARBA" id="ARBA00012438"/>
    </source>
</evidence>
<dbReference type="RefSeq" id="WP_191188431.1">
    <property type="nucleotide sequence ID" value="NZ_JACWMY010000003.1"/>
</dbReference>
<dbReference type="InterPro" id="IPR036890">
    <property type="entry name" value="HATPase_C_sf"/>
</dbReference>
<dbReference type="Pfam" id="PF12833">
    <property type="entry name" value="HTH_18"/>
    <property type="match status" value="1"/>
</dbReference>
<dbReference type="PANTHER" id="PTHR43547:SF2">
    <property type="entry name" value="HYBRID SIGNAL TRANSDUCTION HISTIDINE KINASE C"/>
    <property type="match status" value="1"/>
</dbReference>
<dbReference type="Pfam" id="PF00072">
    <property type="entry name" value="Response_reg"/>
    <property type="match status" value="1"/>
</dbReference>
<dbReference type="PROSITE" id="PS50109">
    <property type="entry name" value="HIS_KIN"/>
    <property type="match status" value="1"/>
</dbReference>
<dbReference type="InterPro" id="IPR011110">
    <property type="entry name" value="Reg_prop"/>
</dbReference>
<evidence type="ECO:0000256" key="5">
    <source>
        <dbReference type="ARBA" id="ARBA00023125"/>
    </source>
</evidence>
<dbReference type="SUPFAM" id="SSF52172">
    <property type="entry name" value="CheY-like"/>
    <property type="match status" value="1"/>
</dbReference>
<dbReference type="SUPFAM" id="SSF63829">
    <property type="entry name" value="Calcium-dependent phosphotriesterase"/>
    <property type="match status" value="2"/>
</dbReference>
<keyword evidence="6" id="KW-0804">Transcription</keyword>
<evidence type="ECO:0000256" key="4">
    <source>
        <dbReference type="ARBA" id="ARBA00023015"/>
    </source>
</evidence>
<dbReference type="CDD" id="cd17574">
    <property type="entry name" value="REC_OmpR"/>
    <property type="match status" value="1"/>
</dbReference>
<dbReference type="Proteomes" id="UP000606600">
    <property type="component" value="Unassembled WGS sequence"/>
</dbReference>
<dbReference type="Pfam" id="PF07495">
    <property type="entry name" value="Y_Y_Y"/>
    <property type="match status" value="1"/>
</dbReference>
<evidence type="ECO:0000256" key="3">
    <source>
        <dbReference type="ARBA" id="ARBA00022553"/>
    </source>
</evidence>
<dbReference type="EC" id="2.7.13.3" evidence="2"/>
<dbReference type="Gene3D" id="3.30.565.10">
    <property type="entry name" value="Histidine kinase-like ATPase, C-terminal domain"/>
    <property type="match status" value="1"/>
</dbReference>
<dbReference type="Gene3D" id="2.60.40.10">
    <property type="entry name" value="Immunoglobulins"/>
    <property type="match status" value="1"/>
</dbReference>
<dbReference type="PROSITE" id="PS50110">
    <property type="entry name" value="RESPONSE_REGULATORY"/>
    <property type="match status" value="1"/>
</dbReference>
<dbReference type="PROSITE" id="PS01124">
    <property type="entry name" value="HTH_ARAC_FAMILY_2"/>
    <property type="match status" value="1"/>
</dbReference>
<feature type="domain" description="HTH araC/xylS-type" evidence="8">
    <location>
        <begin position="1286"/>
        <end position="1385"/>
    </location>
</feature>
<dbReference type="SMART" id="SM00342">
    <property type="entry name" value="HTH_ARAC"/>
    <property type="match status" value="1"/>
</dbReference>
<dbReference type="InterPro" id="IPR036097">
    <property type="entry name" value="HisK_dim/P_sf"/>
</dbReference>
<dbReference type="Gene3D" id="1.10.10.60">
    <property type="entry name" value="Homeodomain-like"/>
    <property type="match status" value="1"/>
</dbReference>
<reference evidence="11 12" key="1">
    <citation type="submission" date="2020-09" db="EMBL/GenBank/DDBJ databases">
        <title>Novel species of Mucilaginibacter isolated from a glacier on the Tibetan Plateau.</title>
        <authorList>
            <person name="Liu Q."/>
            <person name="Xin Y.-H."/>
        </authorList>
    </citation>
    <scope>NUCLEOTIDE SEQUENCE [LARGE SCALE GENOMIC DNA]</scope>
    <source>
        <strain evidence="11 12">ZT4R22</strain>
    </source>
</reference>
<dbReference type="SMART" id="SM00387">
    <property type="entry name" value="HATPase_c"/>
    <property type="match status" value="1"/>
</dbReference>
<accession>A0ABR7WN76</accession>
<evidence type="ECO:0000313" key="11">
    <source>
        <dbReference type="EMBL" id="MBD1363766.1"/>
    </source>
</evidence>
<dbReference type="InterPro" id="IPR011123">
    <property type="entry name" value="Y_Y_Y"/>
</dbReference>
<dbReference type="CDD" id="cd00146">
    <property type="entry name" value="PKD"/>
    <property type="match status" value="1"/>
</dbReference>
<keyword evidence="4" id="KW-0805">Transcription regulation</keyword>
<dbReference type="Gene3D" id="1.10.287.130">
    <property type="match status" value="1"/>
</dbReference>
<dbReference type="SMART" id="SM00388">
    <property type="entry name" value="HisKA"/>
    <property type="match status" value="1"/>
</dbReference>
<dbReference type="Gene3D" id="2.130.10.10">
    <property type="entry name" value="YVTN repeat-like/Quinoprotein amine dehydrogenase"/>
    <property type="match status" value="2"/>
</dbReference>
<dbReference type="Gene3D" id="3.40.50.2300">
    <property type="match status" value="1"/>
</dbReference>
<dbReference type="PANTHER" id="PTHR43547">
    <property type="entry name" value="TWO-COMPONENT HISTIDINE KINASE"/>
    <property type="match status" value="1"/>
</dbReference>
<evidence type="ECO:0000259" key="10">
    <source>
        <dbReference type="PROSITE" id="PS50110"/>
    </source>
</evidence>
<dbReference type="SUPFAM" id="SSF47384">
    <property type="entry name" value="Homodimeric domain of signal transducing histidine kinase"/>
    <property type="match status" value="1"/>
</dbReference>
<dbReference type="SUPFAM" id="SSF55874">
    <property type="entry name" value="ATPase domain of HSP90 chaperone/DNA topoisomerase II/histidine kinase"/>
    <property type="match status" value="1"/>
</dbReference>
<keyword evidence="12" id="KW-1185">Reference proteome</keyword>
<gene>
    <name evidence="11" type="ORF">IDJ77_08080</name>
</gene>
<dbReference type="InterPro" id="IPR001789">
    <property type="entry name" value="Sig_transdc_resp-reg_receiver"/>
</dbReference>
<dbReference type="CDD" id="cd00082">
    <property type="entry name" value="HisKA"/>
    <property type="match status" value="1"/>
</dbReference>
<dbReference type="InterPro" id="IPR018060">
    <property type="entry name" value="HTH_AraC"/>
</dbReference>
<comment type="caution">
    <text evidence="11">The sequence shown here is derived from an EMBL/GenBank/DDBJ whole genome shotgun (WGS) entry which is preliminary data.</text>
</comment>
<evidence type="ECO:0000259" key="8">
    <source>
        <dbReference type="PROSITE" id="PS01124"/>
    </source>
</evidence>
<dbReference type="InterPro" id="IPR013783">
    <property type="entry name" value="Ig-like_fold"/>
</dbReference>
<evidence type="ECO:0000256" key="1">
    <source>
        <dbReference type="ARBA" id="ARBA00000085"/>
    </source>
</evidence>
<dbReference type="Pfam" id="PF07494">
    <property type="entry name" value="Reg_prop"/>
    <property type="match status" value="10"/>
</dbReference>
<feature type="domain" description="Response regulatory" evidence="10">
    <location>
        <begin position="1139"/>
        <end position="1254"/>
    </location>
</feature>
<dbReference type="InterPro" id="IPR018062">
    <property type="entry name" value="HTH_AraC-typ_CS"/>
</dbReference>
<comment type="catalytic activity">
    <reaction evidence="1">
        <text>ATP + protein L-histidine = ADP + protein N-phospho-L-histidine.</text>
        <dbReference type="EC" id="2.7.13.3"/>
    </reaction>
</comment>
<keyword evidence="3 7" id="KW-0597">Phosphoprotein</keyword>
<evidence type="ECO:0000256" key="7">
    <source>
        <dbReference type="PROSITE-ProRule" id="PRU00169"/>
    </source>
</evidence>
<sequence>MLYYQIAAARIIKLRARFSKIWLLLCVACLLLPGTRVHAQVKNVVQFTHLTTANGLSQSSVVCILKDRYGFMWFGTQDGLNKYDGYKFKVYRNSPADKKSIPNNNIRCMLEDHAGNLWVGTVGGGLAMYDRNSDSFIAVTATETGNEKIGAKIIKAIYEDRKHNLWVGTVSGFNRYNPQTKKLEPHIFDNVQIDNINSIYEDSHDNLWIGTLFGVNKWDKNTDTFRQFSAGTATGRGLSANNINTIYEDETGKVWIGSVDGLNLYDNETETFRAYKKDLKNPAGLRDGVIRAICKAGDGKLWVATELALELFDPVKNTFTHFRQSSKDVRSLSSSSISSLLLDDQGILWVGTYAKGINKYDKNQFKFNLYKNFGTDALNINANIVTSFSEVPNGDIWIGTDGTGLYRWTRGSNKFEAFNPAAKENYFASLSVLCMQLSRQKDYLWVGTYDEGLAKVNLKTKARTYYTAGTTDRNLGNQSVYALLEDKKGNIWIGTNGGGVNVLNPATNQIKRLELKVGKRKNSANYIRSFYEDKSGNIWIGTIAHGVIVYNPQTEKYVAYNKAEHNLGSDAIFSTFGDSKGNIWVGTMGGGLSLFNPQQNNFKRYTESQGLANNIVNCILEDKYGYLWLSTDNGLSRFDSKTGQFKNYTSSSGLQSNEFSIGAGHKLSTGELIFGGLEGFNIFMPGSLKDNPYVPPVVITDFQLFNKPVPITINTPPLAENINTNKEITLSYDQSVFTLEYAALGYTVPDRNMYAYMLEGFDEGWNYVGTERKTTYTNLDPGTYTFKVKASNNDGLWNESGTSVKIIILPPFWKTTWAYLVYIAMVAAALYLVYKEIKSREKLKSEVHYQKLLTEKTKELNQLKLNFFTNLSHELRTPLSLILDPLRKIKNENITVPQAKKYSNLVFNNASMLMNLVNQLLDFRKVETGSFKLDAHKIEVIGLIKNIFNAFIARAMERNIHYYLDLKVDQLEAWIDTDKLEKIMYNLIPNAFKYTPDFGVIMILVKKGVLTTNNGELKDAIEIHIKDSGVGIPDELKDKIFDIFYQIKGSSRFEKESSGIGLALTRELVLLHNGEILVTDAENQGTDFIVKIPIGEENFHLTEAQPGEEIKITDTQNAITEPAATEYKLSEEKISSIPIVLIVEDNQDLREYVADELEGAYHVEQASNGVEGLKKAVDLIPDIIISDIMMPDGDGLELCNKLKADEKTSHIPIILLTAKQTDENKIEGYNVGADDYISKPFNVTLLAARIHNILESRKKLRELFSTHTDVSIEASAITDIDKEFLKKVVKIIEENLSYLNFDIDKLATALKMSRRQLYRKLNALTNQTAHDFITNTRLEHAAALLITGDFTISEIGYKVGFSEPSNFSRSFTKKFGKSPKRYLSDLKVV</sequence>
<dbReference type="SMART" id="SM00448">
    <property type="entry name" value="REC"/>
    <property type="match status" value="1"/>
</dbReference>
<organism evidence="11 12">
    <name type="scientific">Mucilaginibacter pankratovii</name>
    <dbReference type="NCBI Taxonomy" id="2772110"/>
    <lineage>
        <taxon>Bacteria</taxon>
        <taxon>Pseudomonadati</taxon>
        <taxon>Bacteroidota</taxon>
        <taxon>Sphingobacteriia</taxon>
        <taxon>Sphingobacteriales</taxon>
        <taxon>Sphingobacteriaceae</taxon>
        <taxon>Mucilaginibacter</taxon>
    </lineage>
</organism>
<evidence type="ECO:0000313" key="12">
    <source>
        <dbReference type="Proteomes" id="UP000606600"/>
    </source>
</evidence>
<dbReference type="Pfam" id="PF00512">
    <property type="entry name" value="HisKA"/>
    <property type="match status" value="1"/>
</dbReference>
<dbReference type="Pfam" id="PF02518">
    <property type="entry name" value="HATPase_c"/>
    <property type="match status" value="1"/>
</dbReference>
<dbReference type="InterPro" id="IPR003594">
    <property type="entry name" value="HATPase_dom"/>
</dbReference>
<name>A0ABR7WN76_9SPHI</name>
<dbReference type="InterPro" id="IPR015943">
    <property type="entry name" value="WD40/YVTN_repeat-like_dom_sf"/>
</dbReference>
<dbReference type="InterPro" id="IPR009057">
    <property type="entry name" value="Homeodomain-like_sf"/>
</dbReference>
<evidence type="ECO:0000256" key="6">
    <source>
        <dbReference type="ARBA" id="ARBA00023163"/>
    </source>
</evidence>
<dbReference type="InterPro" id="IPR005467">
    <property type="entry name" value="His_kinase_dom"/>
</dbReference>
<dbReference type="InterPro" id="IPR003661">
    <property type="entry name" value="HisK_dim/P_dom"/>
</dbReference>
<feature type="domain" description="Histidine kinase" evidence="9">
    <location>
        <begin position="870"/>
        <end position="1096"/>
    </location>
</feature>
<dbReference type="EMBL" id="JACWMY010000003">
    <property type="protein sequence ID" value="MBD1363766.1"/>
    <property type="molecule type" value="Genomic_DNA"/>
</dbReference>
<dbReference type="InterPro" id="IPR004358">
    <property type="entry name" value="Sig_transdc_His_kin-like_C"/>
</dbReference>